<gene>
    <name evidence="2" type="ORF">WDZ17_14685</name>
</gene>
<evidence type="ECO:0000259" key="1">
    <source>
        <dbReference type="Pfam" id="PF10544"/>
    </source>
</evidence>
<evidence type="ECO:0000313" key="3">
    <source>
        <dbReference type="Proteomes" id="UP001387100"/>
    </source>
</evidence>
<dbReference type="EMBL" id="JBBIAA010000025">
    <property type="protein sequence ID" value="MEJ5946541.1"/>
    <property type="molecule type" value="Genomic_DNA"/>
</dbReference>
<evidence type="ECO:0000313" key="2">
    <source>
        <dbReference type="EMBL" id="MEJ5946541.1"/>
    </source>
</evidence>
<feature type="domain" description="Bacteriophage T5 Orf172 DNA-binding" evidence="1">
    <location>
        <begin position="67"/>
        <end position="166"/>
    </location>
</feature>
<keyword evidence="3" id="KW-1185">Reference proteome</keyword>
<reference evidence="2 3" key="1">
    <citation type="journal article" date="2017" name="Int. J. Syst. Evol. Microbiol.">
        <title>Pseudokineococcus basanitobsidens sp. nov., isolated from volcanic rock.</title>
        <authorList>
            <person name="Lee D.W."/>
            <person name="Park M.Y."/>
            <person name="Kim J.J."/>
            <person name="Kim B.S."/>
        </authorList>
    </citation>
    <scope>NUCLEOTIDE SEQUENCE [LARGE SCALE GENOMIC DNA]</scope>
    <source>
        <strain evidence="2 3">DSM 103726</strain>
    </source>
</reference>
<dbReference type="InterPro" id="IPR018306">
    <property type="entry name" value="Phage_T5_Orf172_DNA-bd"/>
</dbReference>
<dbReference type="Pfam" id="PF10544">
    <property type="entry name" value="T5orf172"/>
    <property type="match status" value="1"/>
</dbReference>
<dbReference type="RefSeq" id="WP_339575924.1">
    <property type="nucleotide sequence ID" value="NZ_JBBIAA010000025.1"/>
</dbReference>
<organism evidence="2 3">
    <name type="scientific">Pseudokineococcus basanitobsidens</name>
    <dbReference type="NCBI Taxonomy" id="1926649"/>
    <lineage>
        <taxon>Bacteria</taxon>
        <taxon>Bacillati</taxon>
        <taxon>Actinomycetota</taxon>
        <taxon>Actinomycetes</taxon>
        <taxon>Kineosporiales</taxon>
        <taxon>Kineosporiaceae</taxon>
        <taxon>Pseudokineococcus</taxon>
    </lineage>
</organism>
<accession>A0ABU8RN82</accession>
<proteinExistence type="predicted"/>
<name>A0ABU8RN82_9ACTN</name>
<comment type="caution">
    <text evidence="2">The sequence shown here is derived from an EMBL/GenBank/DDBJ whole genome shotgun (WGS) entry which is preliminary data.</text>
</comment>
<sequence length="181" mass="19997">MALQAARSVRTLRKRTTDPVVVDHLESVLDDLRGRADNEDAVAAEDVEPKAASEELSKTLAAASGVYVYTYPHYWRHPYSTGSERRLLKVGRTGSKAWNRVLSQARRTGMPEDPVLLRVYETDDPATVEHHFHVLLDAAEHQRSQGVAVGTEWFVTTIDFCDAVAEVLGLPTLKASGIETA</sequence>
<protein>
    <submittedName>
        <fullName evidence="2">GIY-YIG nuclease family protein</fullName>
    </submittedName>
</protein>
<dbReference type="Proteomes" id="UP001387100">
    <property type="component" value="Unassembled WGS sequence"/>
</dbReference>